<comment type="caution">
    <text evidence="1">The sequence shown here is derived from an EMBL/GenBank/DDBJ whole genome shotgun (WGS) entry which is preliminary data.</text>
</comment>
<name>A0AAD9MRV7_9ANNE</name>
<proteinExistence type="predicted"/>
<reference evidence="1" key="1">
    <citation type="journal article" date="2023" name="Mol. Biol. Evol.">
        <title>Third-Generation Sequencing Reveals the Adaptive Role of the Epigenome in Three Deep-Sea Polychaetes.</title>
        <authorList>
            <person name="Perez M."/>
            <person name="Aroh O."/>
            <person name="Sun Y."/>
            <person name="Lan Y."/>
            <person name="Juniper S.K."/>
            <person name="Young C.R."/>
            <person name="Angers B."/>
            <person name="Qian P.Y."/>
        </authorList>
    </citation>
    <scope>NUCLEOTIDE SEQUENCE</scope>
    <source>
        <strain evidence="1">P08H-3</strain>
    </source>
</reference>
<keyword evidence="2" id="KW-1185">Reference proteome</keyword>
<dbReference type="Proteomes" id="UP001208570">
    <property type="component" value="Unassembled WGS sequence"/>
</dbReference>
<sequence>MALACFTFSYHVLQNTQICFVIKQQTEGGGRY</sequence>
<accession>A0AAD9MRV7</accession>
<dbReference type="AlphaFoldDB" id="A0AAD9MRV7"/>
<protein>
    <submittedName>
        <fullName evidence="1">Uncharacterized protein</fullName>
    </submittedName>
</protein>
<evidence type="ECO:0000313" key="2">
    <source>
        <dbReference type="Proteomes" id="UP001208570"/>
    </source>
</evidence>
<evidence type="ECO:0000313" key="1">
    <source>
        <dbReference type="EMBL" id="KAK2143467.1"/>
    </source>
</evidence>
<gene>
    <name evidence="1" type="ORF">LSH36_839g05054</name>
</gene>
<dbReference type="EMBL" id="JAODUP010000839">
    <property type="protein sequence ID" value="KAK2143467.1"/>
    <property type="molecule type" value="Genomic_DNA"/>
</dbReference>
<organism evidence="1 2">
    <name type="scientific">Paralvinella palmiformis</name>
    <dbReference type="NCBI Taxonomy" id="53620"/>
    <lineage>
        <taxon>Eukaryota</taxon>
        <taxon>Metazoa</taxon>
        <taxon>Spiralia</taxon>
        <taxon>Lophotrochozoa</taxon>
        <taxon>Annelida</taxon>
        <taxon>Polychaeta</taxon>
        <taxon>Sedentaria</taxon>
        <taxon>Canalipalpata</taxon>
        <taxon>Terebellida</taxon>
        <taxon>Terebelliformia</taxon>
        <taxon>Alvinellidae</taxon>
        <taxon>Paralvinella</taxon>
    </lineage>
</organism>